<evidence type="ECO:0000313" key="3">
    <source>
        <dbReference type="Proteomes" id="UP000184076"/>
    </source>
</evidence>
<sequence>MLEGYSNLLKEQKLAPHKHQRHLVRWGVEFLHFAREDGDYTFRETFNLLVNALGKRAGVKAWKIQQAGDAILIYRYQYRGGGGPKVDKQKGVSVSGSDERPLHGLREVIRLCHYAKSTEKTYLQRTRRCIAYRGQVDARVAPQRRPNLRLGVNRNSGLRVGQPSGRVSTTP</sequence>
<proteinExistence type="predicted"/>
<reference evidence="3" key="1">
    <citation type="submission" date="2016-11" db="EMBL/GenBank/DDBJ databases">
        <authorList>
            <person name="Varghese N."/>
            <person name="Submissions S."/>
        </authorList>
    </citation>
    <scope>NUCLEOTIDE SEQUENCE [LARGE SCALE GENOMIC DNA]</scope>
    <source>
        <strain evidence="3">DSM 9756</strain>
    </source>
</reference>
<gene>
    <name evidence="2" type="ORF">SAMN02745206_01050</name>
</gene>
<keyword evidence="3" id="KW-1185">Reference proteome</keyword>
<evidence type="ECO:0000256" key="1">
    <source>
        <dbReference type="SAM" id="MobiDB-lite"/>
    </source>
</evidence>
<dbReference type="Proteomes" id="UP000184076">
    <property type="component" value="Unassembled WGS sequence"/>
</dbReference>
<feature type="region of interest" description="Disordered" evidence="1">
    <location>
        <begin position="149"/>
        <end position="171"/>
    </location>
</feature>
<dbReference type="AlphaFoldDB" id="A0A1M4XKJ5"/>
<name>A0A1M4XKJ5_9BACT</name>
<evidence type="ECO:0000313" key="2">
    <source>
        <dbReference type="EMBL" id="SHE94035.1"/>
    </source>
</evidence>
<protein>
    <submittedName>
        <fullName evidence="2">Uncharacterized protein</fullName>
    </submittedName>
</protein>
<accession>A0A1M4XKJ5</accession>
<dbReference type="EMBL" id="FQVB01000009">
    <property type="protein sequence ID" value="SHE94035.1"/>
    <property type="molecule type" value="Genomic_DNA"/>
</dbReference>
<organism evidence="2 3">
    <name type="scientific">Desulfacinum infernum DSM 9756</name>
    <dbReference type="NCBI Taxonomy" id="1121391"/>
    <lineage>
        <taxon>Bacteria</taxon>
        <taxon>Pseudomonadati</taxon>
        <taxon>Thermodesulfobacteriota</taxon>
        <taxon>Syntrophobacteria</taxon>
        <taxon>Syntrophobacterales</taxon>
        <taxon>Syntrophobacteraceae</taxon>
        <taxon>Desulfacinum</taxon>
    </lineage>
</organism>